<dbReference type="InterPro" id="IPR000008">
    <property type="entry name" value="C2_dom"/>
</dbReference>
<evidence type="ECO:0000313" key="14">
    <source>
        <dbReference type="Proteomes" id="UP000663760"/>
    </source>
</evidence>
<dbReference type="InterPro" id="IPR035892">
    <property type="entry name" value="C2_domain_sf"/>
</dbReference>
<accession>A0A7I8KJD6</accession>
<evidence type="ECO:0000256" key="8">
    <source>
        <dbReference type="ARBA" id="ARBA00023121"/>
    </source>
</evidence>
<keyword evidence="9" id="KW-0472">Membrane</keyword>
<dbReference type="Gene3D" id="2.60.40.150">
    <property type="entry name" value="C2 domain"/>
    <property type="match status" value="1"/>
</dbReference>
<dbReference type="GO" id="GO:0005886">
    <property type="term" value="C:plasma membrane"/>
    <property type="evidence" value="ECO:0007669"/>
    <property type="project" value="UniProtKB-SubCell"/>
</dbReference>
<dbReference type="SUPFAM" id="SSF49562">
    <property type="entry name" value="C2 domain (Calcium/lipid-binding domain, CaLB)"/>
    <property type="match status" value="1"/>
</dbReference>
<dbReference type="OrthoDB" id="270970at2759"/>
<comment type="subcellular location">
    <subcellularLocation>
        <location evidence="2">Cell membrane</location>
    </subcellularLocation>
    <subcellularLocation>
        <location evidence="1">Nucleus</location>
    </subcellularLocation>
</comment>
<keyword evidence="8" id="KW-0446">Lipid-binding</keyword>
<evidence type="ECO:0000256" key="9">
    <source>
        <dbReference type="ARBA" id="ARBA00023136"/>
    </source>
</evidence>
<keyword evidence="4" id="KW-1003">Cell membrane</keyword>
<dbReference type="PANTHER" id="PTHR45933:SF6">
    <property type="entry name" value="PROTEIN C2-DOMAIN ABA-RELATED 11"/>
    <property type="match status" value="1"/>
</dbReference>
<reference evidence="13" key="1">
    <citation type="submission" date="2020-02" db="EMBL/GenBank/DDBJ databases">
        <authorList>
            <person name="Scholz U."/>
            <person name="Mascher M."/>
            <person name="Fiebig A."/>
        </authorList>
    </citation>
    <scope>NUCLEOTIDE SEQUENCE</scope>
</reference>
<evidence type="ECO:0000256" key="5">
    <source>
        <dbReference type="ARBA" id="ARBA00022682"/>
    </source>
</evidence>
<dbReference type="AlphaFoldDB" id="A0A7I8KJD6"/>
<dbReference type="PANTHER" id="PTHR45933">
    <property type="entry name" value="PROTEIN C2-DOMAIN ABA-RELATED 4"/>
    <property type="match status" value="1"/>
</dbReference>
<evidence type="ECO:0000256" key="11">
    <source>
        <dbReference type="ARBA" id="ARBA00024037"/>
    </source>
</evidence>
<evidence type="ECO:0000256" key="4">
    <source>
        <dbReference type="ARBA" id="ARBA00022475"/>
    </source>
</evidence>
<comment type="similarity">
    <text evidence="11">Belongs to the plant CAR protein family.</text>
</comment>
<evidence type="ECO:0000256" key="2">
    <source>
        <dbReference type="ARBA" id="ARBA00004236"/>
    </source>
</evidence>
<dbReference type="GO" id="GO:0005634">
    <property type="term" value="C:nucleus"/>
    <property type="evidence" value="ECO:0007669"/>
    <property type="project" value="UniProtKB-SubCell"/>
</dbReference>
<dbReference type="SMART" id="SM00239">
    <property type="entry name" value="C2"/>
    <property type="match status" value="1"/>
</dbReference>
<keyword evidence="3" id="KW-0343">GTPase activation</keyword>
<protein>
    <recommendedName>
        <fullName evidence="12">C2 domain-containing protein</fullName>
    </recommendedName>
</protein>
<dbReference type="GO" id="GO:0008289">
    <property type="term" value="F:lipid binding"/>
    <property type="evidence" value="ECO:0007669"/>
    <property type="project" value="UniProtKB-KW"/>
</dbReference>
<sequence>MEEVIGILKVLVLRGKRLVIRDFTSSDPYVVARLGNQYLKTKVIKSCLNPVWNQELTFTVTEPVGVLKLEVFDRDVFKADDEMGHAHVSLRPIFSAARLRRALRLAAGGETKLRRVPPDGENCLVVDSSVSFLDGEIVQDLRLRLCDVESGEIELRLKWLDGPSIATASAA</sequence>
<dbReference type="PROSITE" id="PS50004">
    <property type="entry name" value="C2"/>
    <property type="match status" value="1"/>
</dbReference>
<keyword evidence="14" id="KW-1185">Reference proteome</keyword>
<evidence type="ECO:0000256" key="3">
    <source>
        <dbReference type="ARBA" id="ARBA00022468"/>
    </source>
</evidence>
<dbReference type="Proteomes" id="UP000663760">
    <property type="component" value="Chromosome 6"/>
</dbReference>
<dbReference type="GO" id="GO:0005096">
    <property type="term" value="F:GTPase activator activity"/>
    <property type="evidence" value="ECO:0007669"/>
    <property type="project" value="UniProtKB-KW"/>
</dbReference>
<name>A0A7I8KJD6_SPIIN</name>
<dbReference type="CDD" id="cd04038">
    <property type="entry name" value="C2_ArfGAP"/>
    <property type="match status" value="1"/>
</dbReference>
<keyword evidence="7" id="KW-0106">Calcium</keyword>
<evidence type="ECO:0000256" key="1">
    <source>
        <dbReference type="ARBA" id="ARBA00004123"/>
    </source>
</evidence>
<dbReference type="InterPro" id="IPR044562">
    <property type="entry name" value="CAR1-11"/>
</dbReference>
<keyword evidence="6" id="KW-0479">Metal-binding</keyword>
<evidence type="ECO:0000313" key="13">
    <source>
        <dbReference type="EMBL" id="CAA7397883.1"/>
    </source>
</evidence>
<feature type="domain" description="C2" evidence="12">
    <location>
        <begin position="1"/>
        <end position="103"/>
    </location>
</feature>
<evidence type="ECO:0000256" key="7">
    <source>
        <dbReference type="ARBA" id="ARBA00022837"/>
    </source>
</evidence>
<evidence type="ECO:0000256" key="10">
    <source>
        <dbReference type="ARBA" id="ARBA00023242"/>
    </source>
</evidence>
<proteinExistence type="inferred from homology"/>
<gene>
    <name evidence="13" type="ORF">SI8410_06008548</name>
</gene>
<dbReference type="GO" id="GO:0009738">
    <property type="term" value="P:abscisic acid-activated signaling pathway"/>
    <property type="evidence" value="ECO:0007669"/>
    <property type="project" value="UniProtKB-KW"/>
</dbReference>
<evidence type="ECO:0000256" key="6">
    <source>
        <dbReference type="ARBA" id="ARBA00022723"/>
    </source>
</evidence>
<dbReference type="EMBL" id="LR746269">
    <property type="protein sequence ID" value="CAA7397883.1"/>
    <property type="molecule type" value="Genomic_DNA"/>
</dbReference>
<dbReference type="Pfam" id="PF00168">
    <property type="entry name" value="C2"/>
    <property type="match status" value="1"/>
</dbReference>
<organism evidence="13 14">
    <name type="scientific">Spirodela intermedia</name>
    <name type="common">Intermediate duckweed</name>
    <dbReference type="NCBI Taxonomy" id="51605"/>
    <lineage>
        <taxon>Eukaryota</taxon>
        <taxon>Viridiplantae</taxon>
        <taxon>Streptophyta</taxon>
        <taxon>Embryophyta</taxon>
        <taxon>Tracheophyta</taxon>
        <taxon>Spermatophyta</taxon>
        <taxon>Magnoliopsida</taxon>
        <taxon>Liliopsida</taxon>
        <taxon>Araceae</taxon>
        <taxon>Lemnoideae</taxon>
        <taxon>Spirodela</taxon>
    </lineage>
</organism>
<keyword evidence="5" id="KW-0938">Abscisic acid signaling pathway</keyword>
<evidence type="ECO:0000259" key="12">
    <source>
        <dbReference type="PROSITE" id="PS50004"/>
    </source>
</evidence>
<keyword evidence="10" id="KW-0539">Nucleus</keyword>
<dbReference type="GO" id="GO:0046872">
    <property type="term" value="F:metal ion binding"/>
    <property type="evidence" value="ECO:0007669"/>
    <property type="project" value="UniProtKB-KW"/>
</dbReference>